<dbReference type="PROSITE" id="PS50943">
    <property type="entry name" value="HTH_CROC1"/>
    <property type="match status" value="1"/>
</dbReference>
<accession>A0A840NSN0</accession>
<dbReference type="RefSeq" id="WP_185047446.1">
    <property type="nucleotide sequence ID" value="NZ_BAABIX010000006.1"/>
</dbReference>
<sequence>MPETQPNVRLREWRTNANLSRAEMAKMVNLTRSGIRHGLTCDEERIRRWEAGEVSWPREPYRLALAELTHRDPEDLGFAPVKRSRAQTGVRDSPIRVDTLTITPSVTDLLSQGEDEDDVRRREFVGLTGAALFTAVIGEASHTGTTDDPIENLAAVLVDYSTPVDGPIDLDRLAATIATAKQNYQACRYSQVASALPALLRNVRAACALLDGDARLRAHALSAEAHQVAASILLKQEDKGMAWLAADRSIHAAHASQSPLMIGASSRTITHALMDGGHHRAATDVTRIAAQRMNADLPANPSADELSIYGSLLLRGAVAAAKTGNRHAIAELLDEAADAGRRLGHEGNHMWTRSAPTTCYATAPTSRSNSATPEPRSTTPARWTSTPCQSTNAKPPCS</sequence>
<dbReference type="CDD" id="cd00093">
    <property type="entry name" value="HTH_XRE"/>
    <property type="match status" value="1"/>
</dbReference>
<proteinExistence type="predicted"/>
<evidence type="ECO:0000256" key="1">
    <source>
        <dbReference type="SAM" id="MobiDB-lite"/>
    </source>
</evidence>
<reference evidence="3 4" key="1">
    <citation type="submission" date="2020-08" db="EMBL/GenBank/DDBJ databases">
        <title>Genomic Encyclopedia of Type Strains, Phase IV (KMG-IV): sequencing the most valuable type-strain genomes for metagenomic binning, comparative biology and taxonomic classification.</title>
        <authorList>
            <person name="Goeker M."/>
        </authorList>
    </citation>
    <scope>NUCLEOTIDE SEQUENCE [LARGE SCALE GENOMIC DNA]</scope>
    <source>
        <strain evidence="3 4">DSM 45615</strain>
    </source>
</reference>
<dbReference type="AlphaFoldDB" id="A0A840NSN0"/>
<dbReference type="InterPro" id="IPR010982">
    <property type="entry name" value="Lambda_DNA-bd_dom_sf"/>
</dbReference>
<comment type="caution">
    <text evidence="3">The sequence shown here is derived from an EMBL/GenBank/DDBJ whole genome shotgun (WGS) entry which is preliminary data.</text>
</comment>
<protein>
    <submittedName>
        <fullName evidence="3">Transcriptional regulator with XRE-family HTH domain</fullName>
    </submittedName>
</protein>
<dbReference type="SMART" id="SM00530">
    <property type="entry name" value="HTH_XRE"/>
    <property type="match status" value="1"/>
</dbReference>
<dbReference type="GO" id="GO:0003677">
    <property type="term" value="F:DNA binding"/>
    <property type="evidence" value="ECO:0007669"/>
    <property type="project" value="InterPro"/>
</dbReference>
<keyword evidence="4" id="KW-1185">Reference proteome</keyword>
<evidence type="ECO:0000313" key="4">
    <source>
        <dbReference type="Proteomes" id="UP000578449"/>
    </source>
</evidence>
<dbReference type="SUPFAM" id="SSF47413">
    <property type="entry name" value="lambda repressor-like DNA-binding domains"/>
    <property type="match status" value="1"/>
</dbReference>
<dbReference type="Proteomes" id="UP000578449">
    <property type="component" value="Unassembled WGS sequence"/>
</dbReference>
<feature type="region of interest" description="Disordered" evidence="1">
    <location>
        <begin position="359"/>
        <end position="398"/>
    </location>
</feature>
<dbReference type="EMBL" id="JACHGN010000001">
    <property type="protein sequence ID" value="MBB5130578.1"/>
    <property type="molecule type" value="Genomic_DNA"/>
</dbReference>
<evidence type="ECO:0000313" key="3">
    <source>
        <dbReference type="EMBL" id="MBB5130578.1"/>
    </source>
</evidence>
<feature type="domain" description="HTH cro/C1-type" evidence="2">
    <location>
        <begin position="10"/>
        <end position="76"/>
    </location>
</feature>
<name>A0A840NSN0_9ACTN</name>
<evidence type="ECO:0000259" key="2">
    <source>
        <dbReference type="PROSITE" id="PS50943"/>
    </source>
</evidence>
<gene>
    <name evidence="3" type="ORF">HNP84_000266</name>
</gene>
<dbReference type="InterPro" id="IPR001387">
    <property type="entry name" value="Cro/C1-type_HTH"/>
</dbReference>
<organism evidence="3 4">
    <name type="scientific">Thermocatellispora tengchongensis</name>
    <dbReference type="NCBI Taxonomy" id="1073253"/>
    <lineage>
        <taxon>Bacteria</taxon>
        <taxon>Bacillati</taxon>
        <taxon>Actinomycetota</taxon>
        <taxon>Actinomycetes</taxon>
        <taxon>Streptosporangiales</taxon>
        <taxon>Streptosporangiaceae</taxon>
        <taxon>Thermocatellispora</taxon>
    </lineage>
</organism>